<dbReference type="InterPro" id="IPR036875">
    <property type="entry name" value="Znf_CCHC_sf"/>
</dbReference>
<feature type="domain" description="RRM" evidence="4">
    <location>
        <begin position="1"/>
        <end position="73"/>
    </location>
</feature>
<gene>
    <name evidence="6" type="ORF">ALEPTO_LOCUS5867</name>
</gene>
<dbReference type="EMBL" id="CAJVPS010001800">
    <property type="protein sequence ID" value="CAG8550816.1"/>
    <property type="molecule type" value="Genomic_DNA"/>
</dbReference>
<dbReference type="Gene3D" id="4.10.60.10">
    <property type="entry name" value="Zinc finger, CCHC-type"/>
    <property type="match status" value="2"/>
</dbReference>
<evidence type="ECO:0000256" key="1">
    <source>
        <dbReference type="PROSITE-ProRule" id="PRU00047"/>
    </source>
</evidence>
<dbReference type="Pfam" id="PF00098">
    <property type="entry name" value="zf-CCHC"/>
    <property type="match status" value="2"/>
</dbReference>
<feature type="domain" description="CCHC-type" evidence="5">
    <location>
        <begin position="81"/>
        <end position="96"/>
    </location>
</feature>
<evidence type="ECO:0000256" key="3">
    <source>
        <dbReference type="SAM" id="MobiDB-lite"/>
    </source>
</evidence>
<dbReference type="InterPro" id="IPR050907">
    <property type="entry name" value="SRSF"/>
</dbReference>
<dbReference type="SUPFAM" id="SSF57756">
    <property type="entry name" value="Retrovirus zinc finger-like domains"/>
    <property type="match status" value="1"/>
</dbReference>
<dbReference type="Pfam" id="PF00076">
    <property type="entry name" value="RRM_1"/>
    <property type="match status" value="1"/>
</dbReference>
<evidence type="ECO:0000259" key="4">
    <source>
        <dbReference type="PROSITE" id="PS50102"/>
    </source>
</evidence>
<dbReference type="PANTHER" id="PTHR23147">
    <property type="entry name" value="SERINE/ARGININE RICH SPLICING FACTOR"/>
    <property type="match status" value="1"/>
</dbReference>
<dbReference type="Proteomes" id="UP000789508">
    <property type="component" value="Unassembled WGS sequence"/>
</dbReference>
<dbReference type="OrthoDB" id="1099063at2759"/>
<dbReference type="InterPro" id="IPR000504">
    <property type="entry name" value="RRM_dom"/>
</dbReference>
<name>A0A9N9B262_9GLOM</name>
<accession>A0A9N9B262</accession>
<keyword evidence="1" id="KW-0479">Metal-binding</keyword>
<dbReference type="SMART" id="SM00360">
    <property type="entry name" value="RRM"/>
    <property type="match status" value="1"/>
</dbReference>
<dbReference type="Gene3D" id="3.30.70.330">
    <property type="match status" value="1"/>
</dbReference>
<feature type="compositionally biased region" description="Basic residues" evidence="3">
    <location>
        <begin position="138"/>
        <end position="147"/>
    </location>
</feature>
<dbReference type="InterPro" id="IPR012677">
    <property type="entry name" value="Nucleotide-bd_a/b_plait_sf"/>
</dbReference>
<proteinExistence type="predicted"/>
<feature type="domain" description="CCHC-type" evidence="5">
    <location>
        <begin position="108"/>
        <end position="123"/>
    </location>
</feature>
<dbReference type="SMART" id="SM00343">
    <property type="entry name" value="ZnF_C2HC"/>
    <property type="match status" value="2"/>
</dbReference>
<evidence type="ECO:0000313" key="7">
    <source>
        <dbReference type="Proteomes" id="UP000789508"/>
    </source>
</evidence>
<keyword evidence="1" id="KW-0863">Zinc-finger</keyword>
<feature type="region of interest" description="Disordered" evidence="3">
    <location>
        <begin position="129"/>
        <end position="194"/>
    </location>
</feature>
<dbReference type="GO" id="GO:0003723">
    <property type="term" value="F:RNA binding"/>
    <property type="evidence" value="ECO:0007669"/>
    <property type="project" value="UniProtKB-UniRule"/>
</dbReference>
<dbReference type="AlphaFoldDB" id="A0A9N9B262"/>
<comment type="caution">
    <text evidence="6">The sequence shown here is derived from an EMBL/GenBank/DDBJ whole genome shotgun (WGS) entry which is preliminary data.</text>
</comment>
<reference evidence="6" key="1">
    <citation type="submission" date="2021-06" db="EMBL/GenBank/DDBJ databases">
        <authorList>
            <person name="Kallberg Y."/>
            <person name="Tangrot J."/>
            <person name="Rosling A."/>
        </authorList>
    </citation>
    <scope>NUCLEOTIDE SEQUENCE</scope>
    <source>
        <strain evidence="6">FL130A</strain>
    </source>
</reference>
<organism evidence="6 7">
    <name type="scientific">Ambispora leptoticha</name>
    <dbReference type="NCBI Taxonomy" id="144679"/>
    <lineage>
        <taxon>Eukaryota</taxon>
        <taxon>Fungi</taxon>
        <taxon>Fungi incertae sedis</taxon>
        <taxon>Mucoromycota</taxon>
        <taxon>Glomeromycotina</taxon>
        <taxon>Glomeromycetes</taxon>
        <taxon>Archaeosporales</taxon>
        <taxon>Ambisporaceae</taxon>
        <taxon>Ambispora</taxon>
    </lineage>
</organism>
<dbReference type="PROSITE" id="PS50158">
    <property type="entry name" value="ZF_CCHC"/>
    <property type="match status" value="2"/>
</dbReference>
<sequence length="255" mass="28441">MSTPSKRHLAQRTEKRDLEELFERYGKVLSVDVKPMGYAFVEFEDPRDADDAVKQLNGYELDGARIAVEWSRRSGGPGSGCFLCGGQGHWARECPDAREKGMDVRSGRCFRCGEIGHLAKYCRGDGDYDRRPSGSRYSRGRSPHHRSGYYDDYNDRERYSRRYSRSPPGGYGGGSYGASGSRNRSRSPYYNSKRSPSPYAYENYSSKRSPSPSPYGWIENGGSVSGSGGNSGAGFFLGNCADAAIICWQRAWLFL</sequence>
<dbReference type="SUPFAM" id="SSF54928">
    <property type="entry name" value="RNA-binding domain, RBD"/>
    <property type="match status" value="1"/>
</dbReference>
<dbReference type="InterPro" id="IPR035979">
    <property type="entry name" value="RBD_domain_sf"/>
</dbReference>
<protein>
    <submittedName>
        <fullName evidence="6">6318_t:CDS:1</fullName>
    </submittedName>
</protein>
<keyword evidence="1" id="KW-0862">Zinc</keyword>
<evidence type="ECO:0000313" key="6">
    <source>
        <dbReference type="EMBL" id="CAG8550816.1"/>
    </source>
</evidence>
<evidence type="ECO:0000256" key="2">
    <source>
        <dbReference type="PROSITE-ProRule" id="PRU00176"/>
    </source>
</evidence>
<evidence type="ECO:0000259" key="5">
    <source>
        <dbReference type="PROSITE" id="PS50158"/>
    </source>
</evidence>
<keyword evidence="7" id="KW-1185">Reference proteome</keyword>
<dbReference type="GO" id="GO:0008270">
    <property type="term" value="F:zinc ion binding"/>
    <property type="evidence" value="ECO:0007669"/>
    <property type="project" value="UniProtKB-KW"/>
</dbReference>
<feature type="compositionally biased region" description="Low complexity" evidence="3">
    <location>
        <begin position="178"/>
        <end position="194"/>
    </location>
</feature>
<keyword evidence="2" id="KW-0694">RNA-binding</keyword>
<dbReference type="InterPro" id="IPR001878">
    <property type="entry name" value="Znf_CCHC"/>
</dbReference>
<dbReference type="PROSITE" id="PS50102">
    <property type="entry name" value="RRM"/>
    <property type="match status" value="1"/>
</dbReference>